<dbReference type="InterPro" id="IPR029058">
    <property type="entry name" value="AB_hydrolase_fold"/>
</dbReference>
<dbReference type="InterPro" id="IPR019819">
    <property type="entry name" value="Carboxylesterase_B_CS"/>
</dbReference>
<evidence type="ECO:0000259" key="2">
    <source>
        <dbReference type="Pfam" id="PF00135"/>
    </source>
</evidence>
<dbReference type="Proteomes" id="UP001187221">
    <property type="component" value="Unassembled WGS sequence"/>
</dbReference>
<dbReference type="Gene3D" id="3.40.50.1820">
    <property type="entry name" value="alpha/beta hydrolase"/>
    <property type="match status" value="1"/>
</dbReference>
<gene>
    <name evidence="3" type="ORF">NUTIK01_31170</name>
</gene>
<dbReference type="EMBL" id="BTFW01000001">
    <property type="protein sequence ID" value="GMM62340.1"/>
    <property type="molecule type" value="Genomic_DNA"/>
</dbReference>
<evidence type="ECO:0000256" key="1">
    <source>
        <dbReference type="SAM" id="SignalP"/>
    </source>
</evidence>
<accession>A0ABQ6PB70</accession>
<sequence>MDPINRRTWIKGAGALAALTATSSLSATPVLSASLSPPRAGRYRGLREDGVCAFKGIRYGRAQRFARAVAEPFEGPLLEATRFGPVCPQRGMADAPQSEDCLFLNVWTPETAGKTASARRAVMVYFHGGAYSNG</sequence>
<feature type="signal peptide" evidence="1">
    <location>
        <begin position="1"/>
        <end position="27"/>
    </location>
</feature>
<feature type="domain" description="Carboxylesterase type B" evidence="2">
    <location>
        <begin position="41"/>
        <end position="134"/>
    </location>
</feature>
<dbReference type="PROSITE" id="PS51318">
    <property type="entry name" value="TAT"/>
    <property type="match status" value="1"/>
</dbReference>
<dbReference type="PROSITE" id="PS00941">
    <property type="entry name" value="CARBOXYLESTERASE_B_2"/>
    <property type="match status" value="1"/>
</dbReference>
<keyword evidence="1" id="KW-0732">Signal</keyword>
<dbReference type="Pfam" id="PF00135">
    <property type="entry name" value="COesterase"/>
    <property type="match status" value="1"/>
</dbReference>
<evidence type="ECO:0000313" key="4">
    <source>
        <dbReference type="Proteomes" id="UP001187221"/>
    </source>
</evidence>
<name>A0ABQ6PB70_9SPHN</name>
<dbReference type="InterPro" id="IPR006311">
    <property type="entry name" value="TAT_signal"/>
</dbReference>
<evidence type="ECO:0000313" key="3">
    <source>
        <dbReference type="EMBL" id="GMM62340.1"/>
    </source>
</evidence>
<dbReference type="SUPFAM" id="SSF53474">
    <property type="entry name" value="alpha/beta-Hydrolases"/>
    <property type="match status" value="1"/>
</dbReference>
<reference evidence="3 4" key="1">
    <citation type="submission" date="2023-06" db="EMBL/GenBank/DDBJ databases">
        <title>Draft genome sequence of Novosphingobium sp. strain IK01.</title>
        <authorList>
            <person name="Hatamoto M."/>
            <person name="Ikarashi T."/>
            <person name="Yamaguchi T."/>
        </authorList>
    </citation>
    <scope>NUCLEOTIDE SEQUENCE [LARGE SCALE GENOMIC DNA]</scope>
    <source>
        <strain evidence="3 4">IK01</strain>
    </source>
</reference>
<organism evidence="3 4">
    <name type="scientific">Novosphingobium pituita</name>
    <dbReference type="NCBI Taxonomy" id="3056842"/>
    <lineage>
        <taxon>Bacteria</taxon>
        <taxon>Pseudomonadati</taxon>
        <taxon>Pseudomonadota</taxon>
        <taxon>Alphaproteobacteria</taxon>
        <taxon>Sphingomonadales</taxon>
        <taxon>Sphingomonadaceae</taxon>
        <taxon>Novosphingobium</taxon>
    </lineage>
</organism>
<protein>
    <recommendedName>
        <fullName evidence="2">Carboxylesterase type B domain-containing protein</fullName>
    </recommendedName>
</protein>
<feature type="chain" id="PRO_5047363605" description="Carboxylesterase type B domain-containing protein" evidence="1">
    <location>
        <begin position="28"/>
        <end position="134"/>
    </location>
</feature>
<keyword evidence="4" id="KW-1185">Reference proteome</keyword>
<dbReference type="PANTHER" id="PTHR11559">
    <property type="entry name" value="CARBOXYLESTERASE"/>
    <property type="match status" value="1"/>
</dbReference>
<dbReference type="InterPro" id="IPR002018">
    <property type="entry name" value="CarbesteraseB"/>
</dbReference>
<proteinExistence type="predicted"/>
<comment type="caution">
    <text evidence="3">The sequence shown here is derived from an EMBL/GenBank/DDBJ whole genome shotgun (WGS) entry which is preliminary data.</text>
</comment>
<dbReference type="InterPro" id="IPR050309">
    <property type="entry name" value="Type-B_Carboxylest/Lipase"/>
</dbReference>